<name>A0AAW2ZNT6_9EUKA</name>
<proteinExistence type="predicted"/>
<comment type="caution">
    <text evidence="1">The sequence shown here is derived from an EMBL/GenBank/DDBJ whole genome shotgun (WGS) entry which is preliminary data.</text>
</comment>
<gene>
    <name evidence="1" type="ORF">AKO1_000389</name>
</gene>
<dbReference type="EMBL" id="JAOPGA020001673">
    <property type="protein sequence ID" value="KAL0490364.1"/>
    <property type="molecule type" value="Genomic_DNA"/>
</dbReference>
<dbReference type="Proteomes" id="UP001431209">
    <property type="component" value="Unassembled WGS sequence"/>
</dbReference>
<dbReference type="AlphaFoldDB" id="A0AAW2ZNT6"/>
<evidence type="ECO:0000313" key="1">
    <source>
        <dbReference type="EMBL" id="KAL0490364.1"/>
    </source>
</evidence>
<keyword evidence="2" id="KW-1185">Reference proteome</keyword>
<evidence type="ECO:0000313" key="2">
    <source>
        <dbReference type="Proteomes" id="UP001431209"/>
    </source>
</evidence>
<protein>
    <submittedName>
        <fullName evidence="1">AtpC</fullName>
    </submittedName>
</protein>
<sequence length="82" mass="9310">MSGTRHDPIIVGEDQCVIVLVTQDNRKNYATKMLKKRTTQITLTQMPNNTVIRAMDIKQKKRCDGLDFGYTQPSGDNTDGFF</sequence>
<reference evidence="1 2" key="1">
    <citation type="submission" date="2024-03" db="EMBL/GenBank/DDBJ databases">
        <title>The Acrasis kona genome and developmental transcriptomes reveal deep origins of eukaryotic multicellular pathways.</title>
        <authorList>
            <person name="Sheikh S."/>
            <person name="Fu C.-J."/>
            <person name="Brown M.W."/>
            <person name="Baldauf S.L."/>
        </authorList>
    </citation>
    <scope>NUCLEOTIDE SEQUENCE [LARGE SCALE GENOMIC DNA]</scope>
    <source>
        <strain evidence="1 2">ATCC MYA-3509</strain>
    </source>
</reference>
<accession>A0AAW2ZNT6</accession>
<organism evidence="1 2">
    <name type="scientific">Acrasis kona</name>
    <dbReference type="NCBI Taxonomy" id="1008807"/>
    <lineage>
        <taxon>Eukaryota</taxon>
        <taxon>Discoba</taxon>
        <taxon>Heterolobosea</taxon>
        <taxon>Tetramitia</taxon>
        <taxon>Eutetramitia</taxon>
        <taxon>Acrasidae</taxon>
        <taxon>Acrasis</taxon>
    </lineage>
</organism>